<accession>A0A1J8PY75</accession>
<name>A0A1J8PY75_9AGAM</name>
<dbReference type="Proteomes" id="UP000183567">
    <property type="component" value="Unassembled WGS sequence"/>
</dbReference>
<dbReference type="EMBL" id="LVVM01004532">
    <property type="protein sequence ID" value="OJA12691.1"/>
    <property type="molecule type" value="Genomic_DNA"/>
</dbReference>
<protein>
    <submittedName>
        <fullName evidence="1">Uncharacterized protein</fullName>
    </submittedName>
</protein>
<dbReference type="AlphaFoldDB" id="A0A1J8PY75"/>
<comment type="caution">
    <text evidence="1">The sequence shown here is derived from an EMBL/GenBank/DDBJ whole genome shotgun (WGS) entry which is preliminary data.</text>
</comment>
<organism evidence="1 2">
    <name type="scientific">Rhizopogon vesiculosus</name>
    <dbReference type="NCBI Taxonomy" id="180088"/>
    <lineage>
        <taxon>Eukaryota</taxon>
        <taxon>Fungi</taxon>
        <taxon>Dikarya</taxon>
        <taxon>Basidiomycota</taxon>
        <taxon>Agaricomycotina</taxon>
        <taxon>Agaricomycetes</taxon>
        <taxon>Agaricomycetidae</taxon>
        <taxon>Boletales</taxon>
        <taxon>Suillineae</taxon>
        <taxon>Rhizopogonaceae</taxon>
        <taxon>Rhizopogon</taxon>
    </lineage>
</organism>
<sequence length="64" mass="7068">MVASPPSSVNYPPLDGSLFLSEMLEFNAQHNSDVTFFTSIKLVIVLPTKLDQVTQAQTKKSLRS</sequence>
<reference evidence="1 2" key="1">
    <citation type="submission" date="2016-03" db="EMBL/GenBank/DDBJ databases">
        <title>Comparative genomics of the ectomycorrhizal sister species Rhizopogon vinicolor and Rhizopogon vesiculosus (Basidiomycota: Boletales) reveals a divergence of the mating type B locus.</title>
        <authorList>
            <person name="Mujic A.B."/>
            <person name="Kuo A."/>
            <person name="Tritt A."/>
            <person name="Lipzen A."/>
            <person name="Chen C."/>
            <person name="Johnson J."/>
            <person name="Sharma A."/>
            <person name="Barry K."/>
            <person name="Grigoriev I.V."/>
            <person name="Spatafora J.W."/>
        </authorList>
    </citation>
    <scope>NUCLEOTIDE SEQUENCE [LARGE SCALE GENOMIC DNA]</scope>
    <source>
        <strain evidence="1 2">AM-OR11-056</strain>
    </source>
</reference>
<keyword evidence="2" id="KW-1185">Reference proteome</keyword>
<evidence type="ECO:0000313" key="2">
    <source>
        <dbReference type="Proteomes" id="UP000183567"/>
    </source>
</evidence>
<gene>
    <name evidence="1" type="ORF">AZE42_10105</name>
</gene>
<proteinExistence type="predicted"/>
<evidence type="ECO:0000313" key="1">
    <source>
        <dbReference type="EMBL" id="OJA12691.1"/>
    </source>
</evidence>